<name>A0ABT9G857_LEPDI</name>
<proteinExistence type="predicted"/>
<dbReference type="Proteomes" id="UP001235760">
    <property type="component" value="Unassembled WGS sequence"/>
</dbReference>
<dbReference type="EMBL" id="JAUZEE010000013">
    <property type="protein sequence ID" value="MDP4302683.1"/>
    <property type="molecule type" value="Genomic_DNA"/>
</dbReference>
<evidence type="ECO:0000313" key="1">
    <source>
        <dbReference type="EMBL" id="MDP4302683.1"/>
    </source>
</evidence>
<organism evidence="1 2">
    <name type="scientific">Leptothrix discophora</name>
    <dbReference type="NCBI Taxonomy" id="89"/>
    <lineage>
        <taxon>Bacteria</taxon>
        <taxon>Pseudomonadati</taxon>
        <taxon>Pseudomonadota</taxon>
        <taxon>Betaproteobacteria</taxon>
        <taxon>Burkholderiales</taxon>
        <taxon>Sphaerotilaceae</taxon>
        <taxon>Leptothrix</taxon>
    </lineage>
</organism>
<dbReference type="RefSeq" id="WP_305751219.1">
    <property type="nucleotide sequence ID" value="NZ_JAUZEE010000013.1"/>
</dbReference>
<sequence length="123" mass="12939">MELHPTRPPGRATRKALAYAAEIQRLHGAGHSLEAIRLALGSVGVVVGRSTVYREVVRVRGASSPPVAALLARPMSPVTSTAVGPVRALPSGLSSDTRSGQAIAEAFMKSRITNPLLQERNPP</sequence>
<reference evidence="1 2" key="1">
    <citation type="submission" date="2023-08" db="EMBL/GenBank/DDBJ databases">
        <authorList>
            <person name="Roldan D.M."/>
            <person name="Menes R.J."/>
        </authorList>
    </citation>
    <scope>NUCLEOTIDE SEQUENCE [LARGE SCALE GENOMIC DNA]</scope>
    <source>
        <strain evidence="1 2">CCM 2812</strain>
    </source>
</reference>
<evidence type="ECO:0000313" key="2">
    <source>
        <dbReference type="Proteomes" id="UP001235760"/>
    </source>
</evidence>
<accession>A0ABT9G857</accession>
<comment type="caution">
    <text evidence="1">The sequence shown here is derived from an EMBL/GenBank/DDBJ whole genome shotgun (WGS) entry which is preliminary data.</text>
</comment>
<evidence type="ECO:0008006" key="3">
    <source>
        <dbReference type="Google" id="ProtNLM"/>
    </source>
</evidence>
<keyword evidence="2" id="KW-1185">Reference proteome</keyword>
<protein>
    <recommendedName>
        <fullName evidence="3">Transposase</fullName>
    </recommendedName>
</protein>
<gene>
    <name evidence="1" type="ORF">Q8X39_18755</name>
</gene>